<dbReference type="AlphaFoldDB" id="A0A250V6J9"/>
<evidence type="ECO:0000313" key="2">
    <source>
        <dbReference type="Proteomes" id="UP000217446"/>
    </source>
</evidence>
<proteinExistence type="predicted"/>
<comment type="caution">
    <text evidence="1">The sequence shown here is derived from an EMBL/GenBank/DDBJ whole genome shotgun (WGS) entry which is preliminary data.</text>
</comment>
<dbReference type="EMBL" id="BDQI01000002">
    <property type="protein sequence ID" value="GAX49808.1"/>
    <property type="molecule type" value="Genomic_DNA"/>
</dbReference>
<evidence type="ECO:0000313" key="1">
    <source>
        <dbReference type="EMBL" id="GAX49808.1"/>
    </source>
</evidence>
<dbReference type="Proteomes" id="UP000217446">
    <property type="component" value="Unassembled WGS sequence"/>
</dbReference>
<gene>
    <name evidence="1" type="ORF">SO3561_01297</name>
</gene>
<dbReference type="RefSeq" id="WP_067363081.1">
    <property type="nucleotide sequence ID" value="NZ_BDQI01000002.1"/>
</dbReference>
<accession>A0A250V6J9</accession>
<reference evidence="2" key="1">
    <citation type="submission" date="2017-05" db="EMBL/GenBank/DDBJ databases">
        <title>Streptomyces olivochromogenes NBRC 3561 whole genome shotgun sequence.</title>
        <authorList>
            <person name="Dohra H."/>
            <person name="Kodani S."/>
        </authorList>
    </citation>
    <scope>NUCLEOTIDE SEQUENCE [LARGE SCALE GENOMIC DNA]</scope>
    <source>
        <strain evidence="2">NBRC 3561</strain>
    </source>
</reference>
<dbReference type="STRING" id="1963.AQJ27_06325"/>
<sequence>MIRAQDAERREAWRDLWDQLAAHVDSIPAHEYERQRRVGILRGHSVDSTHPPTHLRRACLLARPAVAAAVVTDDERQHTLDTELSPSRARLARQVLAR</sequence>
<organism evidence="1 2">
    <name type="scientific">Streptomyces olivochromogenes</name>
    <dbReference type="NCBI Taxonomy" id="1963"/>
    <lineage>
        <taxon>Bacteria</taxon>
        <taxon>Bacillati</taxon>
        <taxon>Actinomycetota</taxon>
        <taxon>Actinomycetes</taxon>
        <taxon>Kitasatosporales</taxon>
        <taxon>Streptomycetaceae</taxon>
        <taxon>Streptomyces</taxon>
    </lineage>
</organism>
<name>A0A250V6J9_STROL</name>
<keyword evidence="2" id="KW-1185">Reference proteome</keyword>
<protein>
    <submittedName>
        <fullName evidence="1">Uncharacterized protein</fullName>
    </submittedName>
</protein>